<reference evidence="1 2" key="1">
    <citation type="submission" date="2021-06" db="EMBL/GenBank/DDBJ databases">
        <title>Caerostris extrusa draft genome.</title>
        <authorList>
            <person name="Kono N."/>
            <person name="Arakawa K."/>
        </authorList>
    </citation>
    <scope>NUCLEOTIDE SEQUENCE [LARGE SCALE GENOMIC DNA]</scope>
</reference>
<name>A0AAV4P8Z8_CAEEX</name>
<protein>
    <submittedName>
        <fullName evidence="1">Uncharacterized protein</fullName>
    </submittedName>
</protein>
<dbReference type="Proteomes" id="UP001054945">
    <property type="component" value="Unassembled WGS sequence"/>
</dbReference>
<dbReference type="AlphaFoldDB" id="A0AAV4P8Z8"/>
<gene>
    <name evidence="1" type="ORF">CEXT_628841</name>
</gene>
<proteinExistence type="predicted"/>
<accession>A0AAV4P8Z8</accession>
<comment type="caution">
    <text evidence="1">The sequence shown here is derived from an EMBL/GenBank/DDBJ whole genome shotgun (WGS) entry which is preliminary data.</text>
</comment>
<evidence type="ECO:0000313" key="1">
    <source>
        <dbReference type="EMBL" id="GIX93727.1"/>
    </source>
</evidence>
<organism evidence="1 2">
    <name type="scientific">Caerostris extrusa</name>
    <name type="common">Bark spider</name>
    <name type="synonym">Caerostris bankana</name>
    <dbReference type="NCBI Taxonomy" id="172846"/>
    <lineage>
        <taxon>Eukaryota</taxon>
        <taxon>Metazoa</taxon>
        <taxon>Ecdysozoa</taxon>
        <taxon>Arthropoda</taxon>
        <taxon>Chelicerata</taxon>
        <taxon>Arachnida</taxon>
        <taxon>Araneae</taxon>
        <taxon>Araneomorphae</taxon>
        <taxon>Entelegynae</taxon>
        <taxon>Araneoidea</taxon>
        <taxon>Araneidae</taxon>
        <taxon>Caerostris</taxon>
    </lineage>
</organism>
<evidence type="ECO:0000313" key="2">
    <source>
        <dbReference type="Proteomes" id="UP001054945"/>
    </source>
</evidence>
<dbReference type="EMBL" id="BPLR01004291">
    <property type="protein sequence ID" value="GIX93727.1"/>
    <property type="molecule type" value="Genomic_DNA"/>
</dbReference>
<keyword evidence="2" id="KW-1185">Reference proteome</keyword>
<sequence>MLPCSLNHNRIHHARNIATTSTKFEFLGASSTWNKQPTACSVYLPPHVPSERLTDCDCYKDCWLYNAYRISKQALLAVKRVAFSTWLL</sequence>